<feature type="region of interest" description="Disordered" evidence="1">
    <location>
        <begin position="701"/>
        <end position="722"/>
    </location>
</feature>
<feature type="compositionally biased region" description="Low complexity" evidence="1">
    <location>
        <begin position="706"/>
        <end position="722"/>
    </location>
</feature>
<feature type="compositionally biased region" description="Basic residues" evidence="1">
    <location>
        <begin position="179"/>
        <end position="190"/>
    </location>
</feature>
<feature type="region of interest" description="Disordered" evidence="1">
    <location>
        <begin position="1"/>
        <end position="200"/>
    </location>
</feature>
<evidence type="ECO:0000313" key="2">
    <source>
        <dbReference type="EMBL" id="KAJ5167678.1"/>
    </source>
</evidence>
<dbReference type="RefSeq" id="XP_056544139.1">
    <property type="nucleotide sequence ID" value="XM_056685397.1"/>
</dbReference>
<feature type="compositionally biased region" description="Polar residues" evidence="1">
    <location>
        <begin position="191"/>
        <end position="200"/>
    </location>
</feature>
<accession>A0A9W9LPF4</accession>
<feature type="region of interest" description="Disordered" evidence="1">
    <location>
        <begin position="575"/>
        <end position="605"/>
    </location>
</feature>
<comment type="caution">
    <text evidence="2">The sequence shown here is derived from an EMBL/GenBank/DDBJ whole genome shotgun (WGS) entry which is preliminary data.</text>
</comment>
<feature type="compositionally biased region" description="Basic and acidic residues" evidence="1">
    <location>
        <begin position="583"/>
        <end position="593"/>
    </location>
</feature>
<dbReference type="AlphaFoldDB" id="A0A9W9LPF4"/>
<evidence type="ECO:0000256" key="1">
    <source>
        <dbReference type="SAM" id="MobiDB-lite"/>
    </source>
</evidence>
<proteinExistence type="predicted"/>
<organism evidence="2 3">
    <name type="scientific">Penicillium canariense</name>
    <dbReference type="NCBI Taxonomy" id="189055"/>
    <lineage>
        <taxon>Eukaryota</taxon>
        <taxon>Fungi</taxon>
        <taxon>Dikarya</taxon>
        <taxon>Ascomycota</taxon>
        <taxon>Pezizomycotina</taxon>
        <taxon>Eurotiomycetes</taxon>
        <taxon>Eurotiomycetidae</taxon>
        <taxon>Eurotiales</taxon>
        <taxon>Aspergillaceae</taxon>
        <taxon>Penicillium</taxon>
    </lineage>
</organism>
<feature type="compositionally biased region" description="Low complexity" evidence="1">
    <location>
        <begin position="271"/>
        <end position="283"/>
    </location>
</feature>
<dbReference type="OrthoDB" id="5374844at2759"/>
<evidence type="ECO:0000313" key="3">
    <source>
        <dbReference type="Proteomes" id="UP001149163"/>
    </source>
</evidence>
<feature type="compositionally biased region" description="Polar residues" evidence="1">
    <location>
        <begin position="1"/>
        <end position="15"/>
    </location>
</feature>
<feature type="compositionally biased region" description="Basic and acidic residues" evidence="1">
    <location>
        <begin position="121"/>
        <end position="135"/>
    </location>
</feature>
<feature type="compositionally biased region" description="Basic and acidic residues" evidence="1">
    <location>
        <begin position="288"/>
        <end position="297"/>
    </location>
</feature>
<reference evidence="2" key="1">
    <citation type="submission" date="2022-11" db="EMBL/GenBank/DDBJ databases">
        <authorList>
            <person name="Petersen C."/>
        </authorList>
    </citation>
    <scope>NUCLEOTIDE SEQUENCE</scope>
    <source>
        <strain evidence="2">IBT 26290</strain>
    </source>
</reference>
<reference evidence="2" key="2">
    <citation type="journal article" date="2023" name="IMA Fungus">
        <title>Comparative genomic study of the Penicillium genus elucidates a diverse pangenome and 15 lateral gene transfer events.</title>
        <authorList>
            <person name="Petersen C."/>
            <person name="Sorensen T."/>
            <person name="Nielsen M.R."/>
            <person name="Sondergaard T.E."/>
            <person name="Sorensen J.L."/>
            <person name="Fitzpatrick D.A."/>
            <person name="Frisvad J.C."/>
            <person name="Nielsen K.L."/>
        </authorList>
    </citation>
    <scope>NUCLEOTIDE SEQUENCE</scope>
    <source>
        <strain evidence="2">IBT 26290</strain>
    </source>
</reference>
<feature type="region of interest" description="Disordered" evidence="1">
    <location>
        <begin position="213"/>
        <end position="297"/>
    </location>
</feature>
<protein>
    <submittedName>
        <fullName evidence="2">Uncharacterized protein</fullName>
    </submittedName>
</protein>
<gene>
    <name evidence="2" type="ORF">N7482_003272</name>
</gene>
<sequence length="822" mass="89281">MPGVRQITSQGTSTLPPGIQPLKNDAVKQCTTDSGFALDPNAGLQGSTLIGLSGDGSSPIDTRMNPPQSSPKCDSGSTLTRKSITKQQIPRPNSKPPLPNKQAFAGLSRLKRKNPKLSLHPRTDVDWNEDLRPTEDEQSFEGDSNLEGTEVPSPDPEPSPVVHKKPRRKREAPKAKPGSGKRQKAMRKGSTKQGNLQSDQLLLTADASALSQSRPLAAHANSTTRLSDGQLNSTGSRRATDSPATSFPFSETDKRNHPKTNSPPTGIIEILSSSSLSSKPSSPGHGIDSLRDEGQRVKAELHGRGERVGQKLADALRQAGLQASCSSAAKVQSRSTQIFAGGTPSRVPSNPSELVLEALAPLAPPAPPAPPTRNPFMSQLEMEQDESRWGVITNSHLRQTETSAETSGLHGPNPLVLQGLLNSTGSVDSNFGREAVDDRYEAFDNPLQGTHLPESMAIELTRPSDDFREIPQAGMQPLASQPDTSSQSSAVRIHHNLLALPVQGRGSDYTPESQKPLLSLQTPLQAIFPHVAPRSIPRSSIVDRNGSPRLRIRTNMELEHAQLCLNTGRLQSTSIADTSSSEYNRDSDTHETDSESQSGRTRSKFQRDMFMEYGFGPEELTTERTRLRTFKDCVLVDSLGGAGATEGDDDLPHVSDECSVIKEGISGNDTHEASAVAPDSSQGSIGETRMEYGLGPDNFQRGGTRLSTGNSGSGSHHSLLQDGSDNMEWISNLQKAQRSAHSLLLENNQHLSCQLAAEQETIRQVLQFYRQGCIHILDDLRRAQAVRMELYRQQMSSVEEEHTQLCQDLLRGLQDHRLQQGQ</sequence>
<feature type="compositionally biased region" description="Basic residues" evidence="1">
    <location>
        <begin position="162"/>
        <end position="171"/>
    </location>
</feature>
<feature type="compositionally biased region" description="Polar residues" evidence="1">
    <location>
        <begin position="213"/>
        <end position="249"/>
    </location>
</feature>
<dbReference type="Proteomes" id="UP001149163">
    <property type="component" value="Unassembled WGS sequence"/>
</dbReference>
<dbReference type="EMBL" id="JAPQKN010000002">
    <property type="protein sequence ID" value="KAJ5167678.1"/>
    <property type="molecule type" value="Genomic_DNA"/>
</dbReference>
<keyword evidence="3" id="KW-1185">Reference proteome</keyword>
<feature type="compositionally biased region" description="Polar residues" evidence="1">
    <location>
        <begin position="44"/>
        <end position="91"/>
    </location>
</feature>
<name>A0A9W9LPF4_9EURO</name>
<dbReference type="GeneID" id="81424573"/>